<dbReference type="HOGENOM" id="CLU_654630_0_0_1"/>
<gene>
    <name evidence="1" type="ORF">GSPATT00035729001</name>
</gene>
<evidence type="ECO:0000313" key="2">
    <source>
        <dbReference type="Proteomes" id="UP000000600"/>
    </source>
</evidence>
<dbReference type="EMBL" id="CT868046">
    <property type="protein sequence ID" value="CAK66599.1"/>
    <property type="molecule type" value="Genomic_DNA"/>
</dbReference>
<accession>A0C732</accession>
<dbReference type="AlphaFoldDB" id="A0C732"/>
<evidence type="ECO:0000313" key="1">
    <source>
        <dbReference type="EMBL" id="CAK66599.1"/>
    </source>
</evidence>
<dbReference type="InParanoid" id="A0C732"/>
<dbReference type="GeneID" id="5019771"/>
<sequence>MKGWQNYKFICQRVKCDDRQLEQINILENNPYLVDKQQEDEFILHKIPYNDCISLNDLMDAIKSNYVVIFKGQVILIIQAIIQHLFKMAEKKLTHSQLNANNIFIQLKPESNKFTTYQSIIQIDKIYFVQYLIVSEPQNQDLSFRSDLKAIQKIIIQFLEIYQDNNFTKIIEEIKKVKTINDLRQFKQLNDILDQFINEHIDINNQIMKANELENYNKINKQRYLCEKELLIYLEELLKNKIKFEENVFGENGSQMQEQSDNLEGLEYLQQYILFHFQPNFVKQFQNYYGDKLQNTYLIRGITKQSYNEFLTQIEPDRIRANASFDSVMKMIKNCFSSQDQIKQEILKDYKFDVEDLSKKEIVELLYKFYIKHSLGYDLAKLEQFEEVNSKVLNDIQQHLQEHYQMAITFMNLNLLDDLL</sequence>
<reference evidence="1 2" key="1">
    <citation type="journal article" date="2006" name="Nature">
        <title>Global trends of whole-genome duplications revealed by the ciliate Paramecium tetraurelia.</title>
        <authorList>
            <consortium name="Genoscope"/>
            <person name="Aury J.-M."/>
            <person name="Jaillon O."/>
            <person name="Duret L."/>
            <person name="Noel B."/>
            <person name="Jubin C."/>
            <person name="Porcel B.M."/>
            <person name="Segurens B."/>
            <person name="Daubin V."/>
            <person name="Anthouard V."/>
            <person name="Aiach N."/>
            <person name="Arnaiz O."/>
            <person name="Billaut A."/>
            <person name="Beisson J."/>
            <person name="Blanc I."/>
            <person name="Bouhouche K."/>
            <person name="Camara F."/>
            <person name="Duharcourt S."/>
            <person name="Guigo R."/>
            <person name="Gogendeau D."/>
            <person name="Katinka M."/>
            <person name="Keller A.-M."/>
            <person name="Kissmehl R."/>
            <person name="Klotz C."/>
            <person name="Koll F."/>
            <person name="Le Moue A."/>
            <person name="Lepere C."/>
            <person name="Malinsky S."/>
            <person name="Nowacki M."/>
            <person name="Nowak J.K."/>
            <person name="Plattner H."/>
            <person name="Poulain J."/>
            <person name="Ruiz F."/>
            <person name="Serrano V."/>
            <person name="Zagulski M."/>
            <person name="Dessen P."/>
            <person name="Betermier M."/>
            <person name="Weissenbach J."/>
            <person name="Scarpelli C."/>
            <person name="Schachter V."/>
            <person name="Sperling L."/>
            <person name="Meyer E."/>
            <person name="Cohen J."/>
            <person name="Wincker P."/>
        </authorList>
    </citation>
    <scope>NUCLEOTIDE SEQUENCE [LARGE SCALE GENOMIC DNA]</scope>
    <source>
        <strain evidence="1 2">Stock d4-2</strain>
    </source>
</reference>
<protein>
    <recommendedName>
        <fullName evidence="3">Protein kinase domain-containing protein</fullName>
    </recommendedName>
</protein>
<dbReference type="OrthoDB" id="308542at2759"/>
<organism evidence="1 2">
    <name type="scientific">Paramecium tetraurelia</name>
    <dbReference type="NCBI Taxonomy" id="5888"/>
    <lineage>
        <taxon>Eukaryota</taxon>
        <taxon>Sar</taxon>
        <taxon>Alveolata</taxon>
        <taxon>Ciliophora</taxon>
        <taxon>Intramacronucleata</taxon>
        <taxon>Oligohymenophorea</taxon>
        <taxon>Peniculida</taxon>
        <taxon>Parameciidae</taxon>
        <taxon>Paramecium</taxon>
    </lineage>
</organism>
<keyword evidence="2" id="KW-1185">Reference proteome</keyword>
<dbReference type="Proteomes" id="UP000000600">
    <property type="component" value="Unassembled WGS sequence"/>
</dbReference>
<dbReference type="RefSeq" id="XP_001433996.1">
    <property type="nucleotide sequence ID" value="XM_001433959.1"/>
</dbReference>
<evidence type="ECO:0008006" key="3">
    <source>
        <dbReference type="Google" id="ProtNLM"/>
    </source>
</evidence>
<name>A0C732_PARTE</name>
<dbReference type="KEGG" id="ptm:GSPATT00035729001"/>
<proteinExistence type="predicted"/>
<dbReference type="OMA" id="HYEMETA"/>